<dbReference type="GO" id="GO:0005524">
    <property type="term" value="F:ATP binding"/>
    <property type="evidence" value="ECO:0007669"/>
    <property type="project" value="UniProtKB-KW"/>
</dbReference>
<dbReference type="PANTHER" id="PTHR36766:SF42">
    <property type="entry name" value="NB-ARC DOMAIN DISEASE RESISTANCE PROTEIN"/>
    <property type="match status" value="1"/>
</dbReference>
<dbReference type="Gene3D" id="3.40.50.300">
    <property type="entry name" value="P-loop containing nucleotide triphosphate hydrolases"/>
    <property type="match status" value="1"/>
</dbReference>
<keyword evidence="1" id="KW-0433">Leucine-rich repeat</keyword>
<dbReference type="GO" id="GO:0006952">
    <property type="term" value="P:defense response"/>
    <property type="evidence" value="ECO:0007669"/>
    <property type="project" value="UniProtKB-KW"/>
</dbReference>
<keyword evidence="4" id="KW-0611">Plant defense</keyword>
<dbReference type="FunFam" id="1.10.10.10:FF:000322">
    <property type="entry name" value="Probable disease resistance protein At1g63360"/>
    <property type="match status" value="1"/>
</dbReference>
<evidence type="ECO:0000259" key="9">
    <source>
        <dbReference type="Pfam" id="PF25019"/>
    </source>
</evidence>
<feature type="domain" description="R13L1/DRL21-like LRR repeat region" evidence="9">
    <location>
        <begin position="669"/>
        <end position="794"/>
    </location>
</feature>
<evidence type="ECO:0000256" key="5">
    <source>
        <dbReference type="ARBA" id="ARBA00022840"/>
    </source>
</evidence>
<dbReference type="PRINTS" id="PR00364">
    <property type="entry name" value="DISEASERSIST"/>
</dbReference>
<protein>
    <submittedName>
        <fullName evidence="10">Uncharacterized protein</fullName>
    </submittedName>
</protein>
<dbReference type="SUPFAM" id="SSF52058">
    <property type="entry name" value="L domain-like"/>
    <property type="match status" value="1"/>
</dbReference>
<evidence type="ECO:0000259" key="7">
    <source>
        <dbReference type="Pfam" id="PF18052"/>
    </source>
</evidence>
<evidence type="ECO:0000256" key="1">
    <source>
        <dbReference type="ARBA" id="ARBA00022614"/>
    </source>
</evidence>
<dbReference type="InterPro" id="IPR032675">
    <property type="entry name" value="LRR_dom_sf"/>
</dbReference>
<dbReference type="InterPro" id="IPR042197">
    <property type="entry name" value="Apaf_helical"/>
</dbReference>
<sequence>MAEALVGVVFQNLSSLLRDKFSTLFGIESKMEKLSNTLVSINAVLEDAERKQVTDRSIKVWLQQLKDAVYVLDDILDEYSIESTRLRGSLSINPKNLVFRRDIGNRLKDITRRLDYIADGKNNFLLRHDITITDSSIEVPEWRQISPFIAEPTVFGRQHDNDKIVEFLLTQPTDSDSLSILPIVGLGGIGKTTLAQLVYNDVRVTNNFDTKIWVCVSEVFSVRRILCSIIEAIKSDKCDSLDLDGLQIKVQSLLQGKRYFLVLDDVWNKTKYLESGLSQEKWIKLKSMLLCGSKGSSILVSTRDEYVAEIVRTCQTYHLSCLPQDECWLLFKQYAFGHEGEERAELVEIGKEIAKKCGGLPLAAQALGSLMRSKSEEKDWLEVKESRIWDLAHENSILSVLRLSYFHFTLTLKQCFSFCAIFPKDWIIMKEELIHLWLANGFISPRENLEVEDVGSMIWNELCQKSFFQDIKIDEYSGDISFKMHDLVHDLAQSIMGQDCMILGNAENMANLSKSTHHVSFHFASHLSVDKSSLKKVESLRTMFELNHYAYEHTDYFPANCSLRVLSISPTQVSSLGSLIHLRYLKLHGCDIKNIPDSIYNLHKLEVLKLINLSKLTCLPKRLACLQNLRHLVIEDCYSLSQLFPYIGKLTCLRTLSVYIVSIERGQGLAELRDLNLRGKLNIKGLKDVGSLSHAQDANLTAKTELHEVSMSWSVNDRITETPSFNSEQVLEGLQPHTNLKSLKIYYYNGLCFPNWIQTLTSLVSLELKGCNKCVRVSLLGKLPSLKKLELHDMNNVKFVDDEDEECHDNMDVKIFPSLEELILFRLPGLERLLKMERREMFPCLSVLKISFCDKLRLPCLPYVNDLQVVGCNIELLSSISSFDGLTTLNLSEGRGITSFPEGMFRNLTCLQTLTVNKFSKLKELLNEPFNVISSSHELNWKGMQSLRTLTITDCEELRCLPEGIRFLTSLEDLTIYGCPTLEELCKKETGEDWNRIAHIPNLDISL</sequence>
<dbReference type="Gene3D" id="3.80.10.10">
    <property type="entry name" value="Ribonuclease Inhibitor"/>
    <property type="match status" value="3"/>
</dbReference>
<keyword evidence="3" id="KW-0547">Nucleotide-binding</keyword>
<keyword evidence="5" id="KW-0067">ATP-binding</keyword>
<dbReference type="InterPro" id="IPR038005">
    <property type="entry name" value="RX-like_CC"/>
</dbReference>
<dbReference type="InterPro" id="IPR027417">
    <property type="entry name" value="P-loop_NTPase"/>
</dbReference>
<evidence type="ECO:0000259" key="6">
    <source>
        <dbReference type="Pfam" id="PF00931"/>
    </source>
</evidence>
<dbReference type="GO" id="GO:0051707">
    <property type="term" value="P:response to other organism"/>
    <property type="evidence" value="ECO:0007669"/>
    <property type="project" value="UniProtKB-ARBA"/>
</dbReference>
<dbReference type="InterPro" id="IPR041118">
    <property type="entry name" value="Rx_N"/>
</dbReference>
<dbReference type="SUPFAM" id="SSF52540">
    <property type="entry name" value="P-loop containing nucleoside triphosphate hydrolases"/>
    <property type="match status" value="1"/>
</dbReference>
<evidence type="ECO:0000259" key="8">
    <source>
        <dbReference type="Pfam" id="PF23559"/>
    </source>
</evidence>
<organism evidence="10 11">
    <name type="scientific">Vicia faba</name>
    <name type="common">Broad bean</name>
    <name type="synonym">Faba vulgaris</name>
    <dbReference type="NCBI Taxonomy" id="3906"/>
    <lineage>
        <taxon>Eukaryota</taxon>
        <taxon>Viridiplantae</taxon>
        <taxon>Streptophyta</taxon>
        <taxon>Embryophyta</taxon>
        <taxon>Tracheophyta</taxon>
        <taxon>Spermatophyta</taxon>
        <taxon>Magnoliopsida</taxon>
        <taxon>eudicotyledons</taxon>
        <taxon>Gunneridae</taxon>
        <taxon>Pentapetalae</taxon>
        <taxon>rosids</taxon>
        <taxon>fabids</taxon>
        <taxon>Fabales</taxon>
        <taxon>Fabaceae</taxon>
        <taxon>Papilionoideae</taxon>
        <taxon>50 kb inversion clade</taxon>
        <taxon>NPAAA clade</taxon>
        <taxon>Hologalegina</taxon>
        <taxon>IRL clade</taxon>
        <taxon>Fabeae</taxon>
        <taxon>Vicia</taxon>
    </lineage>
</organism>
<dbReference type="InterPro" id="IPR058922">
    <property type="entry name" value="WHD_DRP"/>
</dbReference>
<evidence type="ECO:0000256" key="4">
    <source>
        <dbReference type="ARBA" id="ARBA00022821"/>
    </source>
</evidence>
<dbReference type="InterPro" id="IPR056789">
    <property type="entry name" value="LRR_R13L1-DRL21"/>
</dbReference>
<dbReference type="AlphaFoldDB" id="A0AAV0YIR6"/>
<dbReference type="Proteomes" id="UP001157006">
    <property type="component" value="Chromosome 1L"/>
</dbReference>
<evidence type="ECO:0000313" key="11">
    <source>
        <dbReference type="Proteomes" id="UP001157006"/>
    </source>
</evidence>
<dbReference type="Gene3D" id="1.10.10.10">
    <property type="entry name" value="Winged helix-like DNA-binding domain superfamily/Winged helix DNA-binding domain"/>
    <property type="match status" value="1"/>
</dbReference>
<dbReference type="InterPro" id="IPR002182">
    <property type="entry name" value="NB-ARC"/>
</dbReference>
<reference evidence="10 11" key="1">
    <citation type="submission" date="2023-01" db="EMBL/GenBank/DDBJ databases">
        <authorList>
            <person name="Kreplak J."/>
        </authorList>
    </citation>
    <scope>NUCLEOTIDE SEQUENCE [LARGE SCALE GENOMIC DNA]</scope>
</reference>
<dbReference type="EMBL" id="OX451736">
    <property type="protein sequence ID" value="CAI8585860.1"/>
    <property type="molecule type" value="Genomic_DNA"/>
</dbReference>
<evidence type="ECO:0000256" key="3">
    <source>
        <dbReference type="ARBA" id="ARBA00022741"/>
    </source>
</evidence>
<feature type="domain" description="NB-ARC" evidence="6">
    <location>
        <begin position="160"/>
        <end position="338"/>
    </location>
</feature>
<name>A0AAV0YIR6_VICFA</name>
<proteinExistence type="predicted"/>
<dbReference type="Pfam" id="PF18052">
    <property type="entry name" value="Rx_N"/>
    <property type="match status" value="1"/>
</dbReference>
<dbReference type="Pfam" id="PF00931">
    <property type="entry name" value="NB-ARC"/>
    <property type="match status" value="1"/>
</dbReference>
<keyword evidence="11" id="KW-1185">Reference proteome</keyword>
<dbReference type="Pfam" id="PF25019">
    <property type="entry name" value="LRR_R13L1-DRL21"/>
    <property type="match status" value="1"/>
</dbReference>
<evidence type="ECO:0000256" key="2">
    <source>
        <dbReference type="ARBA" id="ARBA00022737"/>
    </source>
</evidence>
<dbReference type="Pfam" id="PF23559">
    <property type="entry name" value="WHD_DRP"/>
    <property type="match status" value="1"/>
</dbReference>
<dbReference type="Gene3D" id="1.20.5.4130">
    <property type="match status" value="1"/>
</dbReference>
<feature type="domain" description="Disease resistance protein winged helix" evidence="8">
    <location>
        <begin position="421"/>
        <end position="492"/>
    </location>
</feature>
<dbReference type="Gene3D" id="1.10.8.430">
    <property type="entry name" value="Helical domain of apoptotic protease-activating factors"/>
    <property type="match status" value="1"/>
</dbReference>
<keyword evidence="2" id="KW-0677">Repeat</keyword>
<evidence type="ECO:0000313" key="10">
    <source>
        <dbReference type="EMBL" id="CAI8585860.1"/>
    </source>
</evidence>
<accession>A0AAV0YIR6</accession>
<feature type="domain" description="Disease resistance N-terminal" evidence="7">
    <location>
        <begin position="6"/>
        <end position="87"/>
    </location>
</feature>
<dbReference type="CDD" id="cd14798">
    <property type="entry name" value="RX-CC_like"/>
    <property type="match status" value="1"/>
</dbReference>
<dbReference type="GO" id="GO:0043531">
    <property type="term" value="F:ADP binding"/>
    <property type="evidence" value="ECO:0007669"/>
    <property type="project" value="InterPro"/>
</dbReference>
<dbReference type="PANTHER" id="PTHR36766">
    <property type="entry name" value="PLANT BROAD-SPECTRUM MILDEW RESISTANCE PROTEIN RPW8"/>
    <property type="match status" value="1"/>
</dbReference>
<dbReference type="InterPro" id="IPR036388">
    <property type="entry name" value="WH-like_DNA-bd_sf"/>
</dbReference>
<gene>
    <name evidence="10" type="ORF">VFH_I226720</name>
</gene>